<dbReference type="AlphaFoldDB" id="A0A1C4WCA9"/>
<dbReference type="GO" id="GO:0006352">
    <property type="term" value="P:DNA-templated transcription initiation"/>
    <property type="evidence" value="ECO:0007669"/>
    <property type="project" value="InterPro"/>
</dbReference>
<dbReference type="SUPFAM" id="SSF88946">
    <property type="entry name" value="Sigma2 domain of RNA polymerase sigma factors"/>
    <property type="match status" value="1"/>
</dbReference>
<dbReference type="SUPFAM" id="SSF88659">
    <property type="entry name" value="Sigma3 and sigma4 domains of RNA polymerase sigma factors"/>
    <property type="match status" value="1"/>
</dbReference>
<keyword evidence="2" id="KW-0805">Transcription regulation</keyword>
<dbReference type="Pfam" id="PF04542">
    <property type="entry name" value="Sigma70_r2"/>
    <property type="match status" value="1"/>
</dbReference>
<organism evidence="8 9">
    <name type="scientific">Micromonospora chaiyaphumensis</name>
    <dbReference type="NCBI Taxonomy" id="307119"/>
    <lineage>
        <taxon>Bacteria</taxon>
        <taxon>Bacillati</taxon>
        <taxon>Actinomycetota</taxon>
        <taxon>Actinomycetes</taxon>
        <taxon>Micromonosporales</taxon>
        <taxon>Micromonosporaceae</taxon>
        <taxon>Micromonospora</taxon>
    </lineage>
</organism>
<protein>
    <submittedName>
        <fullName evidence="8">RNA polymerase sigma-70 factor, ECF subfamily</fullName>
    </submittedName>
</protein>
<dbReference type="NCBIfam" id="TIGR02937">
    <property type="entry name" value="sigma70-ECF"/>
    <property type="match status" value="1"/>
</dbReference>
<dbReference type="Gene3D" id="1.10.10.10">
    <property type="entry name" value="Winged helix-like DNA-binding domain superfamily/Winged helix DNA-binding domain"/>
    <property type="match status" value="1"/>
</dbReference>
<keyword evidence="3" id="KW-0731">Sigma factor</keyword>
<dbReference type="PANTHER" id="PTHR43133">
    <property type="entry name" value="RNA POLYMERASE ECF-TYPE SIGMA FACTO"/>
    <property type="match status" value="1"/>
</dbReference>
<evidence type="ECO:0000256" key="2">
    <source>
        <dbReference type="ARBA" id="ARBA00023015"/>
    </source>
</evidence>
<feature type="domain" description="RNA polymerase sigma factor 70 region 4 type 2" evidence="7">
    <location>
        <begin position="131"/>
        <end position="177"/>
    </location>
</feature>
<evidence type="ECO:0000259" key="7">
    <source>
        <dbReference type="Pfam" id="PF08281"/>
    </source>
</evidence>
<keyword evidence="9" id="KW-1185">Reference proteome</keyword>
<evidence type="ECO:0000256" key="3">
    <source>
        <dbReference type="ARBA" id="ARBA00023082"/>
    </source>
</evidence>
<dbReference type="Gene3D" id="1.10.1740.10">
    <property type="match status" value="1"/>
</dbReference>
<name>A0A1C4WCA9_9ACTN</name>
<dbReference type="InterPro" id="IPR013324">
    <property type="entry name" value="RNA_pol_sigma_r3/r4-like"/>
</dbReference>
<evidence type="ECO:0000256" key="4">
    <source>
        <dbReference type="ARBA" id="ARBA00023125"/>
    </source>
</evidence>
<evidence type="ECO:0000256" key="1">
    <source>
        <dbReference type="ARBA" id="ARBA00010641"/>
    </source>
</evidence>
<accession>A0A1C4WCA9</accession>
<dbReference type="RefSeq" id="WP_091261963.1">
    <property type="nucleotide sequence ID" value="NZ_FMCS01000003.1"/>
</dbReference>
<gene>
    <name evidence="8" type="ORF">GA0070214_103425</name>
</gene>
<dbReference type="InterPro" id="IPR007627">
    <property type="entry name" value="RNA_pol_sigma70_r2"/>
</dbReference>
<dbReference type="Pfam" id="PF08281">
    <property type="entry name" value="Sigma70_r4_2"/>
    <property type="match status" value="1"/>
</dbReference>
<evidence type="ECO:0000259" key="6">
    <source>
        <dbReference type="Pfam" id="PF04542"/>
    </source>
</evidence>
<sequence>MSDGDRFVGDLRQIAVDPIAFRGYYRAHFNAVQNYLARRVPDTERVADLTADVFLAAIAAAPRYRASRGTPLGWTYGIARNVLIADLRRSERERRAVDRVAGRRQLSDDDIARLEERIDAQAAVRRMMPTLGELTEGERAVLEFVAIEGLTIHEAAAALRISTVAARVRLHRARRRLGRQETSNELVPQLILEALQ</sequence>
<dbReference type="PANTHER" id="PTHR43133:SF8">
    <property type="entry name" value="RNA POLYMERASE SIGMA FACTOR HI_1459-RELATED"/>
    <property type="match status" value="1"/>
</dbReference>
<dbReference type="Proteomes" id="UP000199629">
    <property type="component" value="Unassembled WGS sequence"/>
</dbReference>
<feature type="domain" description="RNA polymerase sigma-70 region 2" evidence="6">
    <location>
        <begin position="25"/>
        <end position="92"/>
    </location>
</feature>
<keyword evidence="5" id="KW-0804">Transcription</keyword>
<dbReference type="GO" id="GO:0003677">
    <property type="term" value="F:DNA binding"/>
    <property type="evidence" value="ECO:0007669"/>
    <property type="project" value="UniProtKB-KW"/>
</dbReference>
<comment type="similarity">
    <text evidence="1">Belongs to the sigma-70 factor family. ECF subfamily.</text>
</comment>
<evidence type="ECO:0000313" key="8">
    <source>
        <dbReference type="EMBL" id="SCE93759.1"/>
    </source>
</evidence>
<dbReference type="InterPro" id="IPR013325">
    <property type="entry name" value="RNA_pol_sigma_r2"/>
</dbReference>
<dbReference type="InterPro" id="IPR013249">
    <property type="entry name" value="RNA_pol_sigma70_r4_t2"/>
</dbReference>
<dbReference type="InterPro" id="IPR036388">
    <property type="entry name" value="WH-like_DNA-bd_sf"/>
</dbReference>
<proteinExistence type="inferred from homology"/>
<dbReference type="EMBL" id="FMCS01000003">
    <property type="protein sequence ID" value="SCE93759.1"/>
    <property type="molecule type" value="Genomic_DNA"/>
</dbReference>
<dbReference type="InterPro" id="IPR014284">
    <property type="entry name" value="RNA_pol_sigma-70_dom"/>
</dbReference>
<evidence type="ECO:0000313" key="9">
    <source>
        <dbReference type="Proteomes" id="UP000199629"/>
    </source>
</evidence>
<dbReference type="GO" id="GO:0016987">
    <property type="term" value="F:sigma factor activity"/>
    <property type="evidence" value="ECO:0007669"/>
    <property type="project" value="UniProtKB-KW"/>
</dbReference>
<dbReference type="InterPro" id="IPR039425">
    <property type="entry name" value="RNA_pol_sigma-70-like"/>
</dbReference>
<keyword evidence="4" id="KW-0238">DNA-binding</keyword>
<evidence type="ECO:0000256" key="5">
    <source>
        <dbReference type="ARBA" id="ARBA00023163"/>
    </source>
</evidence>
<reference evidence="9" key="1">
    <citation type="submission" date="2016-06" db="EMBL/GenBank/DDBJ databases">
        <authorList>
            <person name="Varghese N."/>
            <person name="Submissions Spin"/>
        </authorList>
    </citation>
    <scope>NUCLEOTIDE SEQUENCE [LARGE SCALE GENOMIC DNA]</scope>
    <source>
        <strain evidence="9">DSM 45246</strain>
    </source>
</reference>